<evidence type="ECO:0000313" key="13">
    <source>
        <dbReference type="Proteomes" id="UP000054937"/>
    </source>
</evidence>
<dbReference type="InParanoid" id="A0A0V0R0U1"/>
<dbReference type="PANTHER" id="PTHR12415:SF0">
    <property type="entry name" value="TYROSYL-DNA PHOSPHODIESTERASE 1"/>
    <property type="match status" value="1"/>
</dbReference>
<dbReference type="EMBL" id="LDAU01000073">
    <property type="protein sequence ID" value="KRX08140.1"/>
    <property type="molecule type" value="Genomic_DNA"/>
</dbReference>
<comment type="similarity">
    <text evidence="2">Belongs to the tyrosyl-DNA phosphodiesterase family.</text>
</comment>
<evidence type="ECO:0000313" key="12">
    <source>
        <dbReference type="EMBL" id="KRX08140.1"/>
    </source>
</evidence>
<dbReference type="Proteomes" id="UP000054937">
    <property type="component" value="Unassembled WGS sequence"/>
</dbReference>
<proteinExistence type="inferred from homology"/>
<name>A0A0V0R0U1_PSEPJ</name>
<evidence type="ECO:0000256" key="10">
    <source>
        <dbReference type="PIRSR" id="PIRSR610347-2"/>
    </source>
</evidence>
<dbReference type="GO" id="GO:0006281">
    <property type="term" value="P:DNA repair"/>
    <property type="evidence" value="ECO:0007669"/>
    <property type="project" value="UniProtKB-KW"/>
</dbReference>
<comment type="subcellular location">
    <subcellularLocation>
        <location evidence="1">Nucleus</location>
    </subcellularLocation>
</comment>
<evidence type="ECO:0000256" key="3">
    <source>
        <dbReference type="ARBA" id="ARBA00022722"/>
    </source>
</evidence>
<keyword evidence="6" id="KW-0269">Exonuclease</keyword>
<evidence type="ECO:0000256" key="8">
    <source>
        <dbReference type="ARBA" id="ARBA00023242"/>
    </source>
</evidence>
<dbReference type="GO" id="GO:0017005">
    <property type="term" value="F:3'-tyrosyl-DNA phosphodiesterase activity"/>
    <property type="evidence" value="ECO:0007669"/>
    <property type="project" value="TreeGrafter"/>
</dbReference>
<dbReference type="GO" id="GO:0003690">
    <property type="term" value="F:double-stranded DNA binding"/>
    <property type="evidence" value="ECO:0007669"/>
    <property type="project" value="TreeGrafter"/>
</dbReference>
<evidence type="ECO:0000256" key="11">
    <source>
        <dbReference type="SAM" id="Coils"/>
    </source>
</evidence>
<dbReference type="Pfam" id="PF06087">
    <property type="entry name" value="Tyr-DNA_phospho"/>
    <property type="match status" value="1"/>
</dbReference>
<dbReference type="Gene3D" id="3.30.870.10">
    <property type="entry name" value="Endonuclease Chain A"/>
    <property type="match status" value="1"/>
</dbReference>
<keyword evidence="5" id="KW-0378">Hydrolase</keyword>
<dbReference type="SUPFAM" id="SSF56024">
    <property type="entry name" value="Phospholipase D/nuclease"/>
    <property type="match status" value="1"/>
</dbReference>
<keyword evidence="8" id="KW-0539">Nucleus</keyword>
<evidence type="ECO:0000256" key="5">
    <source>
        <dbReference type="ARBA" id="ARBA00022801"/>
    </source>
</evidence>
<comment type="caution">
    <text evidence="12">The sequence shown here is derived from an EMBL/GenBank/DDBJ whole genome shotgun (WGS) entry which is preliminary data.</text>
</comment>
<accession>A0A0V0R0U1</accession>
<keyword evidence="3" id="KW-0540">Nuclease</keyword>
<dbReference type="GO" id="GO:0005634">
    <property type="term" value="C:nucleus"/>
    <property type="evidence" value="ECO:0007669"/>
    <property type="project" value="UniProtKB-SubCell"/>
</dbReference>
<evidence type="ECO:0000256" key="4">
    <source>
        <dbReference type="ARBA" id="ARBA00022763"/>
    </source>
</evidence>
<keyword evidence="13" id="KW-1185">Reference proteome</keyword>
<evidence type="ECO:0000256" key="1">
    <source>
        <dbReference type="ARBA" id="ARBA00004123"/>
    </source>
</evidence>
<keyword evidence="11" id="KW-0175">Coiled coil</keyword>
<evidence type="ECO:0000256" key="9">
    <source>
        <dbReference type="PIRSR" id="PIRSR610347-1"/>
    </source>
</evidence>
<organism evidence="12 13">
    <name type="scientific">Pseudocohnilembus persalinus</name>
    <name type="common">Ciliate</name>
    <dbReference type="NCBI Taxonomy" id="266149"/>
    <lineage>
        <taxon>Eukaryota</taxon>
        <taxon>Sar</taxon>
        <taxon>Alveolata</taxon>
        <taxon>Ciliophora</taxon>
        <taxon>Intramacronucleata</taxon>
        <taxon>Oligohymenophorea</taxon>
        <taxon>Scuticociliatia</taxon>
        <taxon>Philasterida</taxon>
        <taxon>Pseudocohnilembidae</taxon>
        <taxon>Pseudocohnilembus</taxon>
    </lineage>
</organism>
<dbReference type="AlphaFoldDB" id="A0A0V0R0U1"/>
<evidence type="ECO:0000256" key="7">
    <source>
        <dbReference type="ARBA" id="ARBA00023204"/>
    </source>
</evidence>
<gene>
    <name evidence="12" type="ORF">PPERSA_01685</name>
</gene>
<feature type="coiled-coil region" evidence="11">
    <location>
        <begin position="46"/>
        <end position="73"/>
    </location>
</feature>
<evidence type="ECO:0000256" key="2">
    <source>
        <dbReference type="ARBA" id="ARBA00010205"/>
    </source>
</evidence>
<keyword evidence="4" id="KW-0227">DNA damage</keyword>
<dbReference type="PANTHER" id="PTHR12415">
    <property type="entry name" value="TYROSYL-DNA PHOSPHODIESTERASE 1"/>
    <property type="match status" value="1"/>
</dbReference>
<protein>
    <submittedName>
        <fullName evidence="12">Uncharacterized protein</fullName>
    </submittedName>
</protein>
<feature type="binding site" evidence="10">
    <location>
        <position position="145"/>
    </location>
    <ligand>
        <name>substrate</name>
    </ligand>
</feature>
<evidence type="ECO:0000256" key="6">
    <source>
        <dbReference type="ARBA" id="ARBA00022839"/>
    </source>
</evidence>
<dbReference type="GO" id="GO:0004527">
    <property type="term" value="F:exonuclease activity"/>
    <property type="evidence" value="ECO:0007669"/>
    <property type="project" value="UniProtKB-KW"/>
</dbReference>
<dbReference type="InterPro" id="IPR010347">
    <property type="entry name" value="Tdp1"/>
</dbReference>
<reference evidence="12 13" key="1">
    <citation type="journal article" date="2015" name="Sci. Rep.">
        <title>Genome of the facultative scuticociliatosis pathogen Pseudocohnilembus persalinus provides insight into its virulence through horizontal gene transfer.</title>
        <authorList>
            <person name="Xiong J."/>
            <person name="Wang G."/>
            <person name="Cheng J."/>
            <person name="Tian M."/>
            <person name="Pan X."/>
            <person name="Warren A."/>
            <person name="Jiang C."/>
            <person name="Yuan D."/>
            <person name="Miao W."/>
        </authorList>
    </citation>
    <scope>NUCLEOTIDE SEQUENCE [LARGE SCALE GENOMIC DNA]</scope>
    <source>
        <strain evidence="12">36N120E</strain>
    </source>
</reference>
<feature type="active site" description="Nucleophile" evidence="9">
    <location>
        <position position="143"/>
    </location>
</feature>
<keyword evidence="7" id="KW-0234">DNA repair</keyword>
<dbReference type="OrthoDB" id="47785at2759"/>
<dbReference type="GO" id="GO:0003697">
    <property type="term" value="F:single-stranded DNA binding"/>
    <property type="evidence" value="ECO:0007669"/>
    <property type="project" value="TreeGrafter"/>
</dbReference>
<sequence length="331" mass="39221">MDSDTKKRSLQQFQQSIYQQDTYNSQEIEKKNFKYKNLHNIDFFLQDNNKNEKVNENEQRQQLEQKHEEKKGNAPKRSLILGLFTCKGFDDEIFLPLVQSGVNVKIICNKEKEHDKDTFIETNYKGFQNWTLIYKQVNFGCFHPKLWILKFPNFIRIVIGSGNLQIPHWYQDFLELDLDNYLFEDINIKLVPSMRGKFIQNQQNKYGFQRVKQILIENPPVQFYKNPIVTAMFIFPSKNYIEKETYEGVSYSDCLFFSKKIYFSENFAIQTMMDYLPSPGNEGSYPHLKCFIITDEDKKITDDTVIYFGRFSGNEVKYNKQSAILISNLSI</sequence>